<feature type="domain" description="G-protein coupled receptors family 1 profile" evidence="6">
    <location>
        <begin position="63"/>
        <end position="398"/>
    </location>
</feature>
<dbReference type="Proteomes" id="UP000783686">
    <property type="component" value="Unassembled WGS sequence"/>
</dbReference>
<keyword evidence="4 5" id="KW-0472">Membrane</keyword>
<feature type="transmembrane region" description="Helical" evidence="5">
    <location>
        <begin position="225"/>
        <end position="247"/>
    </location>
</feature>
<dbReference type="InterPro" id="IPR000276">
    <property type="entry name" value="GPCR_Rhodpsn"/>
</dbReference>
<dbReference type="InterPro" id="IPR017452">
    <property type="entry name" value="GPCR_Rhodpsn_7TM"/>
</dbReference>
<comment type="subcellular location">
    <subcellularLocation>
        <location evidence="1">Membrane</location>
    </subcellularLocation>
</comment>
<dbReference type="PANTHER" id="PTHR46641:SF7">
    <property type="entry name" value="G-PROTEIN COUPLED RECEPTORS FAMILY 1 PROFILE DOMAIN-CONTAINING PROTEIN"/>
    <property type="match status" value="1"/>
</dbReference>
<dbReference type="EMBL" id="CAJFCW020000005">
    <property type="protein sequence ID" value="CAG9118303.1"/>
    <property type="molecule type" value="Genomic_DNA"/>
</dbReference>
<dbReference type="AlphaFoldDB" id="A0A811L671"/>
<feature type="transmembrane region" description="Helical" evidence="5">
    <location>
        <begin position="129"/>
        <end position="148"/>
    </location>
</feature>
<evidence type="ECO:0000313" key="8">
    <source>
        <dbReference type="Proteomes" id="UP000614601"/>
    </source>
</evidence>
<dbReference type="GO" id="GO:0016020">
    <property type="term" value="C:membrane"/>
    <property type="evidence" value="ECO:0007669"/>
    <property type="project" value="UniProtKB-SubCell"/>
</dbReference>
<dbReference type="PRINTS" id="PR00237">
    <property type="entry name" value="GPCRRHODOPSN"/>
</dbReference>
<dbReference type="PANTHER" id="PTHR46641">
    <property type="entry name" value="FMRFAMIDE RECEPTOR-RELATED"/>
    <property type="match status" value="1"/>
</dbReference>
<evidence type="ECO:0000256" key="5">
    <source>
        <dbReference type="SAM" id="Phobius"/>
    </source>
</evidence>
<accession>A0A811L671</accession>
<dbReference type="PROSITE" id="PS50262">
    <property type="entry name" value="G_PROTEIN_RECEP_F1_2"/>
    <property type="match status" value="1"/>
</dbReference>
<feature type="transmembrane region" description="Helical" evidence="5">
    <location>
        <begin position="50"/>
        <end position="72"/>
    </location>
</feature>
<keyword evidence="3 5" id="KW-1133">Transmembrane helix</keyword>
<evidence type="ECO:0000256" key="2">
    <source>
        <dbReference type="ARBA" id="ARBA00022692"/>
    </source>
</evidence>
<dbReference type="OrthoDB" id="10011262at2759"/>
<feature type="transmembrane region" description="Helical" evidence="5">
    <location>
        <begin position="169"/>
        <end position="189"/>
    </location>
</feature>
<dbReference type="SUPFAM" id="SSF81321">
    <property type="entry name" value="Family A G protein-coupled receptor-like"/>
    <property type="match status" value="1"/>
</dbReference>
<evidence type="ECO:0000259" key="6">
    <source>
        <dbReference type="PROSITE" id="PS50262"/>
    </source>
</evidence>
<dbReference type="Proteomes" id="UP000614601">
    <property type="component" value="Unassembled WGS sequence"/>
</dbReference>
<dbReference type="Pfam" id="PF00001">
    <property type="entry name" value="7tm_1"/>
    <property type="match status" value="1"/>
</dbReference>
<keyword evidence="2 5" id="KW-0812">Transmembrane</keyword>
<feature type="transmembrane region" description="Helical" evidence="5">
    <location>
        <begin position="84"/>
        <end position="109"/>
    </location>
</feature>
<dbReference type="GO" id="GO:0004930">
    <property type="term" value="F:G protein-coupled receptor activity"/>
    <property type="evidence" value="ECO:0007669"/>
    <property type="project" value="InterPro"/>
</dbReference>
<name>A0A811L671_9BILA</name>
<sequence length="531" mass="60166">MTAPDWSTTPLNSTTTIDGVSVRALMAANRLNLTVCPEGVYSDDQKGYRIYANMPISIFGIVANILNIFIFADAEMRTMLVNHFLLALSISDLLLLACNFCFLVLPVLVVESDNFFLNNLFPQVIRYSYPLALTAQTCGVYLTVLVSVHRFLGVCYPFKAKRWVTRSPVQWAIFGSVAFSVLINVPTWLELSVVPCYSERFSAPSQQIALAPFHEMTYIVIKKTIVYTFVMFAFPFAVLITVNIKIIQAMRSSSKLRKMHTYSTKSECQSEKEVQISQHEVLLKQFRLLKHTKYSEMFQTFSRLGNNNILKPSTDLFKNRFTNSWRDRSVTLMLLAIVALFLLCNGLAFCNGIMESIMLLQNAPESEEPSEDVQFFERAVEVSNVLITLNSSTSTLVYVIFSSKYRFIFLALLGIKERVRVNRVALTTGLACQRAVELSLIPDEAGSRSAKNEFCAQLDMIKKRRGTDTISCSSVHNDKENRKKKLFRSCQTTLANSLTNSESNLKLMDCQDSKFRTTSISQMTEHEQHSE</sequence>
<feature type="transmembrane region" description="Helical" evidence="5">
    <location>
        <begin position="330"/>
        <end position="354"/>
    </location>
</feature>
<comment type="caution">
    <text evidence="7">The sequence shown here is derived from an EMBL/GenBank/DDBJ whole genome shotgun (WGS) entry which is preliminary data.</text>
</comment>
<evidence type="ECO:0000256" key="3">
    <source>
        <dbReference type="ARBA" id="ARBA00022989"/>
    </source>
</evidence>
<protein>
    <recommendedName>
        <fullName evidence="6">G-protein coupled receptors family 1 profile domain-containing protein</fullName>
    </recommendedName>
</protein>
<evidence type="ECO:0000256" key="4">
    <source>
        <dbReference type="ARBA" id="ARBA00023136"/>
    </source>
</evidence>
<gene>
    <name evidence="7" type="ORF">BOKJ2_LOCUS10377</name>
</gene>
<proteinExistence type="predicted"/>
<evidence type="ECO:0000313" key="7">
    <source>
        <dbReference type="EMBL" id="CAD5223607.1"/>
    </source>
</evidence>
<evidence type="ECO:0000256" key="1">
    <source>
        <dbReference type="ARBA" id="ARBA00004370"/>
    </source>
</evidence>
<dbReference type="Gene3D" id="1.20.1070.10">
    <property type="entry name" value="Rhodopsin 7-helix transmembrane proteins"/>
    <property type="match status" value="1"/>
</dbReference>
<keyword evidence="8" id="KW-1185">Reference proteome</keyword>
<reference evidence="7" key="1">
    <citation type="submission" date="2020-09" db="EMBL/GenBank/DDBJ databases">
        <authorList>
            <person name="Kikuchi T."/>
        </authorList>
    </citation>
    <scope>NUCLEOTIDE SEQUENCE</scope>
    <source>
        <strain evidence="7">SH1</strain>
    </source>
</reference>
<organism evidence="7 8">
    <name type="scientific">Bursaphelenchus okinawaensis</name>
    <dbReference type="NCBI Taxonomy" id="465554"/>
    <lineage>
        <taxon>Eukaryota</taxon>
        <taxon>Metazoa</taxon>
        <taxon>Ecdysozoa</taxon>
        <taxon>Nematoda</taxon>
        <taxon>Chromadorea</taxon>
        <taxon>Rhabditida</taxon>
        <taxon>Tylenchina</taxon>
        <taxon>Tylenchomorpha</taxon>
        <taxon>Aphelenchoidea</taxon>
        <taxon>Aphelenchoididae</taxon>
        <taxon>Bursaphelenchus</taxon>
    </lineage>
</organism>
<dbReference type="CDD" id="cd14978">
    <property type="entry name" value="7tmA_FMRFamide_R-like"/>
    <property type="match status" value="1"/>
</dbReference>
<dbReference type="EMBL" id="CAJFDH010000005">
    <property type="protein sequence ID" value="CAD5223607.1"/>
    <property type="molecule type" value="Genomic_DNA"/>
</dbReference>
<dbReference type="InterPro" id="IPR052954">
    <property type="entry name" value="GPCR-Ligand_Int"/>
</dbReference>